<dbReference type="WBParaSite" id="SCUD_0000932801-mRNA-1">
    <property type="protein sequence ID" value="SCUD_0000932801-mRNA-1"/>
    <property type="gene ID" value="SCUD_0000932801"/>
</dbReference>
<reference evidence="1 2" key="2">
    <citation type="submission" date="2018-11" db="EMBL/GenBank/DDBJ databases">
        <authorList>
            <consortium name="Pathogen Informatics"/>
        </authorList>
    </citation>
    <scope>NUCLEOTIDE SEQUENCE [LARGE SCALE GENOMIC DNA]</scope>
    <source>
        <strain evidence="1">Dakar</strain>
        <strain evidence="2">Dakar, Senegal</strain>
    </source>
</reference>
<gene>
    <name evidence="1" type="ORF">SCUD_LOCUS9328</name>
</gene>
<proteinExistence type="predicted"/>
<evidence type="ECO:0000313" key="2">
    <source>
        <dbReference type="Proteomes" id="UP000279833"/>
    </source>
</evidence>
<keyword evidence="2" id="KW-1185">Reference proteome</keyword>
<name>A0A183K2W4_9TREM</name>
<protein>
    <submittedName>
        <fullName evidence="1 3">Uncharacterized protein</fullName>
    </submittedName>
</protein>
<dbReference type="Proteomes" id="UP000279833">
    <property type="component" value="Unassembled WGS sequence"/>
</dbReference>
<accession>A0A183K2W4</accession>
<organism evidence="3">
    <name type="scientific">Schistosoma curassoni</name>
    <dbReference type="NCBI Taxonomy" id="6186"/>
    <lineage>
        <taxon>Eukaryota</taxon>
        <taxon>Metazoa</taxon>
        <taxon>Spiralia</taxon>
        <taxon>Lophotrochozoa</taxon>
        <taxon>Platyhelminthes</taxon>
        <taxon>Trematoda</taxon>
        <taxon>Digenea</taxon>
        <taxon>Strigeidida</taxon>
        <taxon>Schistosomatoidea</taxon>
        <taxon>Schistosomatidae</taxon>
        <taxon>Schistosoma</taxon>
    </lineage>
</organism>
<evidence type="ECO:0000313" key="3">
    <source>
        <dbReference type="WBParaSite" id="SCUD_0000932801-mRNA-1"/>
    </source>
</evidence>
<sequence>MIDWIMKTSTSGEKHSIQWTAVMQLDDLDLADDMALLSRTQQQMQKTTSVAVGSAAVGLNKHKGKSTILRYNTTYNNRITLDGEALENVKTFTYGCEGVDRQRKNSIFTTEEHLELKTTVNHHQGQDFQYKCQHSSTVWGGNLENYESHHPENTSVH</sequence>
<reference evidence="3" key="1">
    <citation type="submission" date="2016-06" db="UniProtKB">
        <authorList>
            <consortium name="WormBaseParasite"/>
        </authorList>
    </citation>
    <scope>IDENTIFICATION</scope>
</reference>
<evidence type="ECO:0000313" key="1">
    <source>
        <dbReference type="EMBL" id="VDP35156.1"/>
    </source>
</evidence>
<dbReference type="AlphaFoldDB" id="A0A183K2W4"/>
<dbReference type="EMBL" id="UZAK01033175">
    <property type="protein sequence ID" value="VDP35156.1"/>
    <property type="molecule type" value="Genomic_DNA"/>
</dbReference>